<proteinExistence type="predicted"/>
<dbReference type="AlphaFoldDB" id="A0A2K1K7J8"/>
<dbReference type="InParanoid" id="A0A2K1K7J8"/>
<keyword evidence="1" id="KW-0472">Membrane</keyword>
<organism evidence="2">
    <name type="scientific">Physcomitrium patens</name>
    <name type="common">Spreading-leaved earth moss</name>
    <name type="synonym">Physcomitrella patens</name>
    <dbReference type="NCBI Taxonomy" id="3218"/>
    <lineage>
        <taxon>Eukaryota</taxon>
        <taxon>Viridiplantae</taxon>
        <taxon>Streptophyta</taxon>
        <taxon>Embryophyta</taxon>
        <taxon>Bryophyta</taxon>
        <taxon>Bryophytina</taxon>
        <taxon>Bryopsida</taxon>
        <taxon>Funariidae</taxon>
        <taxon>Funariales</taxon>
        <taxon>Funariaceae</taxon>
        <taxon>Physcomitrium</taxon>
    </lineage>
</organism>
<reference evidence="3" key="3">
    <citation type="submission" date="2020-12" db="UniProtKB">
        <authorList>
            <consortium name="EnsemblPlants"/>
        </authorList>
    </citation>
    <scope>IDENTIFICATION</scope>
</reference>
<sequence>MKSTKLWIKYMWSKYYRRRKVSLLSLIIPPNLLAFVYAPKNIKFRKKFCFYNFVFVFSLMVMTKLLLR</sequence>
<gene>
    <name evidence="2" type="ORF">PHYPA_011642</name>
</gene>
<dbReference type="Proteomes" id="UP000006727">
    <property type="component" value="Chromosome 8"/>
</dbReference>
<keyword evidence="4" id="KW-1185">Reference proteome</keyword>
<reference evidence="2 4" key="1">
    <citation type="journal article" date="2008" name="Science">
        <title>The Physcomitrella genome reveals evolutionary insights into the conquest of land by plants.</title>
        <authorList>
            <person name="Rensing S."/>
            <person name="Lang D."/>
            <person name="Zimmer A."/>
            <person name="Terry A."/>
            <person name="Salamov A."/>
            <person name="Shapiro H."/>
            <person name="Nishiyama T."/>
            <person name="Perroud P.-F."/>
            <person name="Lindquist E."/>
            <person name="Kamisugi Y."/>
            <person name="Tanahashi T."/>
            <person name="Sakakibara K."/>
            <person name="Fujita T."/>
            <person name="Oishi K."/>
            <person name="Shin-I T."/>
            <person name="Kuroki Y."/>
            <person name="Toyoda A."/>
            <person name="Suzuki Y."/>
            <person name="Hashimoto A."/>
            <person name="Yamaguchi K."/>
            <person name="Sugano A."/>
            <person name="Kohara Y."/>
            <person name="Fujiyama A."/>
            <person name="Anterola A."/>
            <person name="Aoki S."/>
            <person name="Ashton N."/>
            <person name="Barbazuk W.B."/>
            <person name="Barker E."/>
            <person name="Bennetzen J."/>
            <person name="Bezanilla M."/>
            <person name="Blankenship R."/>
            <person name="Cho S.H."/>
            <person name="Dutcher S."/>
            <person name="Estelle M."/>
            <person name="Fawcett J.A."/>
            <person name="Gundlach H."/>
            <person name="Hanada K."/>
            <person name="Heyl A."/>
            <person name="Hicks K.A."/>
            <person name="Hugh J."/>
            <person name="Lohr M."/>
            <person name="Mayer K."/>
            <person name="Melkozernov A."/>
            <person name="Murata T."/>
            <person name="Nelson D."/>
            <person name="Pils B."/>
            <person name="Prigge M."/>
            <person name="Reiss B."/>
            <person name="Renner T."/>
            <person name="Rombauts S."/>
            <person name="Rushton P."/>
            <person name="Sanderfoot A."/>
            <person name="Schween G."/>
            <person name="Shiu S.-H."/>
            <person name="Stueber K."/>
            <person name="Theodoulou F.L."/>
            <person name="Tu H."/>
            <person name="Van de Peer Y."/>
            <person name="Verrier P.J."/>
            <person name="Waters E."/>
            <person name="Wood A."/>
            <person name="Yang L."/>
            <person name="Cove D."/>
            <person name="Cuming A."/>
            <person name="Hasebe M."/>
            <person name="Lucas S."/>
            <person name="Mishler D.B."/>
            <person name="Reski R."/>
            <person name="Grigoriev I."/>
            <person name="Quatrano R.S."/>
            <person name="Boore J.L."/>
        </authorList>
    </citation>
    <scope>NUCLEOTIDE SEQUENCE [LARGE SCALE GENOMIC DNA]</scope>
    <source>
        <strain evidence="3 4">cv. Gransden 2004</strain>
    </source>
</reference>
<dbReference type="Gramene" id="Pp3c8_16470V3.2">
    <property type="protein sequence ID" value="PAC:32965809.CDS.1"/>
    <property type="gene ID" value="Pp3c8_16470"/>
</dbReference>
<keyword evidence="1" id="KW-1133">Transmembrane helix</keyword>
<keyword evidence="1" id="KW-0812">Transmembrane</keyword>
<feature type="transmembrane region" description="Helical" evidence="1">
    <location>
        <begin position="50"/>
        <end position="67"/>
    </location>
</feature>
<evidence type="ECO:0000256" key="1">
    <source>
        <dbReference type="SAM" id="Phobius"/>
    </source>
</evidence>
<evidence type="ECO:0000313" key="3">
    <source>
        <dbReference type="EnsemblPlants" id="PAC:32965808.CDS.1"/>
    </source>
</evidence>
<reference evidence="2 4" key="2">
    <citation type="journal article" date="2018" name="Plant J.">
        <title>The Physcomitrella patens chromosome-scale assembly reveals moss genome structure and evolution.</title>
        <authorList>
            <person name="Lang D."/>
            <person name="Ullrich K.K."/>
            <person name="Murat F."/>
            <person name="Fuchs J."/>
            <person name="Jenkins J."/>
            <person name="Haas F.B."/>
            <person name="Piednoel M."/>
            <person name="Gundlach H."/>
            <person name="Van Bel M."/>
            <person name="Meyberg R."/>
            <person name="Vives C."/>
            <person name="Morata J."/>
            <person name="Symeonidi A."/>
            <person name="Hiss M."/>
            <person name="Muchero W."/>
            <person name="Kamisugi Y."/>
            <person name="Saleh O."/>
            <person name="Blanc G."/>
            <person name="Decker E.L."/>
            <person name="van Gessel N."/>
            <person name="Grimwood J."/>
            <person name="Hayes R.D."/>
            <person name="Graham S.W."/>
            <person name="Gunter L.E."/>
            <person name="McDaniel S.F."/>
            <person name="Hoernstein S.N.W."/>
            <person name="Larsson A."/>
            <person name="Li F.W."/>
            <person name="Perroud P.F."/>
            <person name="Phillips J."/>
            <person name="Ranjan P."/>
            <person name="Rokshar D.S."/>
            <person name="Rothfels C.J."/>
            <person name="Schneider L."/>
            <person name="Shu S."/>
            <person name="Stevenson D.W."/>
            <person name="Thummler F."/>
            <person name="Tillich M."/>
            <person name="Villarreal Aguilar J.C."/>
            <person name="Widiez T."/>
            <person name="Wong G.K."/>
            <person name="Wymore A."/>
            <person name="Zhang Y."/>
            <person name="Zimmer A.D."/>
            <person name="Quatrano R.S."/>
            <person name="Mayer K.F.X."/>
            <person name="Goodstein D."/>
            <person name="Casacuberta J.M."/>
            <person name="Vandepoele K."/>
            <person name="Reski R."/>
            <person name="Cuming A.C."/>
            <person name="Tuskan G.A."/>
            <person name="Maumus F."/>
            <person name="Salse J."/>
            <person name="Schmutz J."/>
            <person name="Rensing S.A."/>
        </authorList>
    </citation>
    <scope>NUCLEOTIDE SEQUENCE [LARGE SCALE GENOMIC DNA]</scope>
    <source>
        <strain evidence="3 4">cv. Gransden 2004</strain>
    </source>
</reference>
<dbReference type="EnsemblPlants" id="Pp3c8_16470V3.1">
    <property type="protein sequence ID" value="PAC:32965808.CDS.1"/>
    <property type="gene ID" value="Pp3c8_16470"/>
</dbReference>
<dbReference type="EMBL" id="ABEU02000008">
    <property type="protein sequence ID" value="PNR49746.1"/>
    <property type="molecule type" value="Genomic_DNA"/>
</dbReference>
<name>A0A2K1K7J8_PHYPA</name>
<protein>
    <submittedName>
        <fullName evidence="2 3">Uncharacterized protein</fullName>
    </submittedName>
</protein>
<accession>A0A2K1K7J8</accession>
<dbReference type="Gramene" id="Pp3c8_16470V3.1">
    <property type="protein sequence ID" value="PAC:32965808.CDS.1"/>
    <property type="gene ID" value="Pp3c8_16470"/>
</dbReference>
<dbReference type="EnsemblPlants" id="Pp3c8_16470V3.2">
    <property type="protein sequence ID" value="PAC:32965809.CDS.1"/>
    <property type="gene ID" value="Pp3c8_16470"/>
</dbReference>
<evidence type="ECO:0000313" key="4">
    <source>
        <dbReference type="Proteomes" id="UP000006727"/>
    </source>
</evidence>
<dbReference type="PaxDb" id="3218-PP1S114_112V6.1"/>
<evidence type="ECO:0000313" key="2">
    <source>
        <dbReference type="EMBL" id="PNR49746.1"/>
    </source>
</evidence>